<organism evidence="1 2">
    <name type="scientific">Trichonephila clavata</name>
    <name type="common">Joro spider</name>
    <name type="synonym">Nephila clavata</name>
    <dbReference type="NCBI Taxonomy" id="2740835"/>
    <lineage>
        <taxon>Eukaryota</taxon>
        <taxon>Metazoa</taxon>
        <taxon>Ecdysozoa</taxon>
        <taxon>Arthropoda</taxon>
        <taxon>Chelicerata</taxon>
        <taxon>Arachnida</taxon>
        <taxon>Araneae</taxon>
        <taxon>Araneomorphae</taxon>
        <taxon>Entelegynae</taxon>
        <taxon>Araneoidea</taxon>
        <taxon>Nephilidae</taxon>
        <taxon>Trichonephila</taxon>
    </lineage>
</organism>
<dbReference type="Proteomes" id="UP000887116">
    <property type="component" value="Unassembled WGS sequence"/>
</dbReference>
<dbReference type="AlphaFoldDB" id="A0A8X6LBW6"/>
<name>A0A8X6LBW6_TRICU</name>
<reference evidence="1" key="1">
    <citation type="submission" date="2020-07" db="EMBL/GenBank/DDBJ databases">
        <title>Multicomponent nature underlies the extraordinary mechanical properties of spider dragline silk.</title>
        <authorList>
            <person name="Kono N."/>
            <person name="Nakamura H."/>
            <person name="Mori M."/>
            <person name="Yoshida Y."/>
            <person name="Ohtoshi R."/>
            <person name="Malay A.D."/>
            <person name="Moran D.A.P."/>
            <person name="Tomita M."/>
            <person name="Numata K."/>
            <person name="Arakawa K."/>
        </authorList>
    </citation>
    <scope>NUCLEOTIDE SEQUENCE</scope>
</reference>
<accession>A0A8X6LBW6</accession>
<dbReference type="EMBL" id="BMAO01015586">
    <property type="protein sequence ID" value="GFR02767.1"/>
    <property type="molecule type" value="Genomic_DNA"/>
</dbReference>
<sequence length="101" mass="11390">MPRSKRKNNSSKLNIQKRGCTETITEDNMAISKPNSNVSKHSCGDSSFKNESFYARKSVQEQENVSDNYDGPSYIITDKNALRDIFKYTLCRVAATSQLST</sequence>
<keyword evidence="2" id="KW-1185">Reference proteome</keyword>
<comment type="caution">
    <text evidence="1">The sequence shown here is derived from an EMBL/GenBank/DDBJ whole genome shotgun (WGS) entry which is preliminary data.</text>
</comment>
<proteinExistence type="predicted"/>
<gene>
    <name evidence="1" type="ORF">TNCT_573351</name>
</gene>
<evidence type="ECO:0000313" key="1">
    <source>
        <dbReference type="EMBL" id="GFR02767.1"/>
    </source>
</evidence>
<protein>
    <submittedName>
        <fullName evidence="1">Uncharacterized protein</fullName>
    </submittedName>
</protein>
<evidence type="ECO:0000313" key="2">
    <source>
        <dbReference type="Proteomes" id="UP000887116"/>
    </source>
</evidence>